<organism evidence="2 3">
    <name type="scientific">Cylicostephanus goldi</name>
    <name type="common">Nematode worm</name>
    <dbReference type="NCBI Taxonomy" id="71465"/>
    <lineage>
        <taxon>Eukaryota</taxon>
        <taxon>Metazoa</taxon>
        <taxon>Ecdysozoa</taxon>
        <taxon>Nematoda</taxon>
        <taxon>Chromadorea</taxon>
        <taxon>Rhabditida</taxon>
        <taxon>Rhabditina</taxon>
        <taxon>Rhabditomorpha</taxon>
        <taxon>Strongyloidea</taxon>
        <taxon>Strongylidae</taxon>
        <taxon>Cylicostephanus</taxon>
    </lineage>
</organism>
<name>A0A3P7Q2P5_CYLGO</name>
<reference evidence="2 3" key="1">
    <citation type="submission" date="2018-11" db="EMBL/GenBank/DDBJ databases">
        <authorList>
            <consortium name="Pathogen Informatics"/>
        </authorList>
    </citation>
    <scope>NUCLEOTIDE SEQUENCE [LARGE SCALE GENOMIC DNA]</scope>
</reference>
<evidence type="ECO:0000313" key="3">
    <source>
        <dbReference type="Proteomes" id="UP000271889"/>
    </source>
</evidence>
<dbReference type="AlphaFoldDB" id="A0A3P7Q2P5"/>
<dbReference type="Proteomes" id="UP000271889">
    <property type="component" value="Unassembled WGS sequence"/>
</dbReference>
<sequence>MLTATADAKPIAQAEVTKDAKETKSAAIGDTKDSENRGESDGDEKDPNLTMGQYPCTADDHFELRLIDAVEKNPCIFNRQV</sequence>
<evidence type="ECO:0000256" key="1">
    <source>
        <dbReference type="SAM" id="MobiDB-lite"/>
    </source>
</evidence>
<gene>
    <name evidence="2" type="ORF">CGOC_LOCUS9919</name>
</gene>
<protein>
    <submittedName>
        <fullName evidence="2">Uncharacterized protein</fullName>
    </submittedName>
</protein>
<accession>A0A3P7Q2P5</accession>
<evidence type="ECO:0000313" key="2">
    <source>
        <dbReference type="EMBL" id="VDN24796.1"/>
    </source>
</evidence>
<feature type="compositionally biased region" description="Basic and acidic residues" evidence="1">
    <location>
        <begin position="16"/>
        <end position="40"/>
    </location>
</feature>
<feature type="region of interest" description="Disordered" evidence="1">
    <location>
        <begin position="1"/>
        <end position="54"/>
    </location>
</feature>
<proteinExistence type="predicted"/>
<keyword evidence="3" id="KW-1185">Reference proteome</keyword>
<dbReference type="EMBL" id="UYRV01108944">
    <property type="protein sequence ID" value="VDN24796.1"/>
    <property type="molecule type" value="Genomic_DNA"/>
</dbReference>